<keyword evidence="2" id="KW-1185">Reference proteome</keyword>
<dbReference type="EMBL" id="QJKC01000004">
    <property type="protein sequence ID" value="PXX49390.1"/>
    <property type="molecule type" value="Genomic_DNA"/>
</dbReference>
<dbReference type="AlphaFoldDB" id="A0A318JG86"/>
<dbReference type="Proteomes" id="UP000248395">
    <property type="component" value="Unassembled WGS sequence"/>
</dbReference>
<evidence type="ECO:0000313" key="1">
    <source>
        <dbReference type="EMBL" id="PXX49390.1"/>
    </source>
</evidence>
<comment type="caution">
    <text evidence="1">The sequence shown here is derived from an EMBL/GenBank/DDBJ whole genome shotgun (WGS) entry which is preliminary data.</text>
</comment>
<organism evidence="1 2">
    <name type="scientific">Aquitalea magnusonii</name>
    <dbReference type="NCBI Taxonomy" id="332411"/>
    <lineage>
        <taxon>Bacteria</taxon>
        <taxon>Pseudomonadati</taxon>
        <taxon>Pseudomonadota</taxon>
        <taxon>Betaproteobacteria</taxon>
        <taxon>Neisseriales</taxon>
        <taxon>Chromobacteriaceae</taxon>
        <taxon>Aquitalea</taxon>
    </lineage>
</organism>
<proteinExistence type="predicted"/>
<gene>
    <name evidence="1" type="ORF">DFR38_10429</name>
</gene>
<dbReference type="RefSeq" id="WP_059284644.1">
    <property type="nucleotide sequence ID" value="NZ_LNQU01000005.1"/>
</dbReference>
<name>A0A318JG86_9NEIS</name>
<protein>
    <submittedName>
        <fullName evidence="1">Uncharacterized protein</fullName>
    </submittedName>
</protein>
<dbReference type="OrthoDB" id="9914977at2"/>
<reference evidence="1 2" key="1">
    <citation type="submission" date="2018-05" db="EMBL/GenBank/DDBJ databases">
        <title>Genomic Encyclopedia of Type Strains, Phase IV (KMG-IV): sequencing the most valuable type-strain genomes for metagenomic binning, comparative biology and taxonomic classification.</title>
        <authorList>
            <person name="Goeker M."/>
        </authorList>
    </citation>
    <scope>NUCLEOTIDE SEQUENCE [LARGE SCALE GENOMIC DNA]</scope>
    <source>
        <strain evidence="1 2">DSM 25134</strain>
    </source>
</reference>
<evidence type="ECO:0000313" key="2">
    <source>
        <dbReference type="Proteomes" id="UP000248395"/>
    </source>
</evidence>
<accession>A0A318JG86</accession>
<sequence>MDMLEHESRINQLTGNLMGVQMLLLSVVANSGRRVEIANHLQEEARRTLATMNGESALPDEALHHLETWLTTTVDMLLSDEAI</sequence>